<dbReference type="EMBL" id="QGMI01000007">
    <property type="protein sequence ID" value="TVY49666.1"/>
    <property type="molecule type" value="Genomic_DNA"/>
</dbReference>
<dbReference type="Proteomes" id="UP000443090">
    <property type="component" value="Unassembled WGS sequence"/>
</dbReference>
<proteinExistence type="predicted"/>
<dbReference type="Pfam" id="PF00106">
    <property type="entry name" value="adh_short"/>
    <property type="match status" value="1"/>
</dbReference>
<dbReference type="PANTHER" id="PTHR43431:SF7">
    <property type="entry name" value="OXIDOREDUCTASE, SHORT CHAIN DEHYDROGENASE_REDUCTASE FAMILY (AFU_ORTHOLOGUE AFUA_5G14000)"/>
    <property type="match status" value="1"/>
</dbReference>
<dbReference type="InterPro" id="IPR002347">
    <property type="entry name" value="SDR_fam"/>
</dbReference>
<dbReference type="InterPro" id="IPR036291">
    <property type="entry name" value="NAD(P)-bd_dom_sf"/>
</dbReference>
<dbReference type="AlphaFoldDB" id="A0A8H8UII6"/>
<organism evidence="1 2">
    <name type="scientific">Lachnellula occidentalis</name>
    <dbReference type="NCBI Taxonomy" id="215460"/>
    <lineage>
        <taxon>Eukaryota</taxon>
        <taxon>Fungi</taxon>
        <taxon>Dikarya</taxon>
        <taxon>Ascomycota</taxon>
        <taxon>Pezizomycotina</taxon>
        <taxon>Leotiomycetes</taxon>
        <taxon>Helotiales</taxon>
        <taxon>Lachnaceae</taxon>
        <taxon>Lachnellula</taxon>
    </lineage>
</organism>
<dbReference type="PANTHER" id="PTHR43431">
    <property type="entry name" value="OXIDOREDUCTASE, SHORT CHAIN DEHYDROGENASE/REDUCTASE FAMILY (AFU_ORTHOLOGUE AFUA_5G14000)"/>
    <property type="match status" value="1"/>
</dbReference>
<gene>
    <name evidence="1" type="ORF">LOCC1_G000273</name>
</gene>
<dbReference type="Gene3D" id="3.40.50.720">
    <property type="entry name" value="NAD(P)-binding Rossmann-like Domain"/>
    <property type="match status" value="1"/>
</dbReference>
<feature type="non-terminal residue" evidence="1">
    <location>
        <position position="1"/>
    </location>
</feature>
<keyword evidence="2" id="KW-1185">Reference proteome</keyword>
<comment type="caution">
    <text evidence="1">The sequence shown here is derived from an EMBL/GenBank/DDBJ whole genome shotgun (WGS) entry which is preliminary data.</text>
</comment>
<name>A0A8H8UII6_9HELO</name>
<protein>
    <submittedName>
        <fullName evidence="1">Putative oxidoreductase</fullName>
    </submittedName>
</protein>
<dbReference type="OrthoDB" id="5399006at2759"/>
<sequence>SANMAAASNFFTIVAGVGAGTGRSVALKFAKAYPVVLLARNPENYESIVSEIKSSGGHAIGISTDVSSPQSVSSAFAEIQKQFKGKKLAAAIYNVGGRFVRKPFLDMTLEEYEAGYEANGKGFFLFAQAVLPLLLDSVSTSLHPPSLIITGATASVRGSANMSSFASGKFALRATGQSLAREFGPKGVHVAHAIIDGVINISRTKDWVVNRGVEDGKIDSDAIADSYWYLHTQPRSHFTQELDVRPYVEKF</sequence>
<evidence type="ECO:0000313" key="1">
    <source>
        <dbReference type="EMBL" id="TVY49666.1"/>
    </source>
</evidence>
<accession>A0A8H8UII6</accession>
<reference evidence="1 2" key="1">
    <citation type="submission" date="2018-05" db="EMBL/GenBank/DDBJ databases">
        <title>Genome sequencing and assembly of the regulated plant pathogen Lachnellula willkommii and related sister species for the development of diagnostic species identification markers.</title>
        <authorList>
            <person name="Giroux E."/>
            <person name="Bilodeau G."/>
        </authorList>
    </citation>
    <scope>NUCLEOTIDE SEQUENCE [LARGE SCALE GENOMIC DNA]</scope>
    <source>
        <strain evidence="1 2">CBS 160.35</strain>
    </source>
</reference>
<dbReference type="SUPFAM" id="SSF51735">
    <property type="entry name" value="NAD(P)-binding Rossmann-fold domains"/>
    <property type="match status" value="1"/>
</dbReference>
<evidence type="ECO:0000313" key="2">
    <source>
        <dbReference type="Proteomes" id="UP000443090"/>
    </source>
</evidence>